<gene>
    <name evidence="4" type="ORF">H4219_004192</name>
</gene>
<dbReference type="PROSITE" id="PS50181">
    <property type="entry name" value="FBOX"/>
    <property type="match status" value="1"/>
</dbReference>
<organism evidence="4 5">
    <name type="scientific">Mycoemilia scoparia</name>
    <dbReference type="NCBI Taxonomy" id="417184"/>
    <lineage>
        <taxon>Eukaryota</taxon>
        <taxon>Fungi</taxon>
        <taxon>Fungi incertae sedis</taxon>
        <taxon>Zoopagomycota</taxon>
        <taxon>Kickxellomycotina</taxon>
        <taxon>Kickxellomycetes</taxon>
        <taxon>Kickxellales</taxon>
        <taxon>Kickxellaceae</taxon>
        <taxon>Mycoemilia</taxon>
    </lineage>
</organism>
<dbReference type="OrthoDB" id="26525at2759"/>
<dbReference type="EMBL" id="JANBPU010000136">
    <property type="protein sequence ID" value="KAJ1915662.1"/>
    <property type="molecule type" value="Genomic_DNA"/>
</dbReference>
<reference evidence="4" key="1">
    <citation type="submission" date="2022-07" db="EMBL/GenBank/DDBJ databases">
        <title>Phylogenomic reconstructions and comparative analyses of Kickxellomycotina fungi.</title>
        <authorList>
            <person name="Reynolds N.K."/>
            <person name="Stajich J.E."/>
            <person name="Barry K."/>
            <person name="Grigoriev I.V."/>
            <person name="Crous P."/>
            <person name="Smith M.E."/>
        </authorList>
    </citation>
    <scope>NUCLEOTIDE SEQUENCE</scope>
    <source>
        <strain evidence="4">NBRC 100468</strain>
    </source>
</reference>
<comment type="caution">
    <text evidence="4">The sequence shown here is derived from an EMBL/GenBank/DDBJ whole genome shotgun (WGS) entry which is preliminary data.</text>
</comment>
<evidence type="ECO:0000259" key="3">
    <source>
        <dbReference type="PROSITE" id="PS50222"/>
    </source>
</evidence>
<dbReference type="PROSITE" id="PS50222">
    <property type="entry name" value="EF_HAND_2"/>
    <property type="match status" value="1"/>
</dbReference>
<evidence type="ECO:0000313" key="5">
    <source>
        <dbReference type="Proteomes" id="UP001150538"/>
    </source>
</evidence>
<evidence type="ECO:0000313" key="4">
    <source>
        <dbReference type="EMBL" id="KAJ1915662.1"/>
    </source>
</evidence>
<dbReference type="InterPro" id="IPR018247">
    <property type="entry name" value="EF_Hand_1_Ca_BS"/>
</dbReference>
<sequence>MSTLERLPSKLLFKIGNELDLYSLIELLVASPSLYKTFSHQQFWYRRYTNDFDNRRVILKLLSDARFDVSEFSAITKYGLTCKTLELNEGVPECYTDEDTIDISSDIEISSDDENVDHVDSEDQSQNIYNQLRWKHAYRLRYDIVYPNSQILKNKRADLCYALICKVKDLIHDVENPDTEADDLFKEIIANILSVLDYFPQHFECYHLLGFLCYLNNSLSESQAFLEIGLSLNPKFQPLIELHDEVTKIIKGNFESDEGQVPLLFDENTLSPQLNEVIAVLFSRFDKDQDGMLSVSELSELVSVSNGSIPNPNSIKQLIATFEGMHKNNSRHIGVQPTKLSRDGLTTFFLMQSIEDPEETRSDLKKFGFDPKTLQPL</sequence>
<dbReference type="Proteomes" id="UP001150538">
    <property type="component" value="Unassembled WGS sequence"/>
</dbReference>
<name>A0A9W7ZY87_9FUNG</name>
<accession>A0A9W7ZY87</accession>
<dbReference type="AlphaFoldDB" id="A0A9W7ZY87"/>
<dbReference type="InterPro" id="IPR002048">
    <property type="entry name" value="EF_hand_dom"/>
</dbReference>
<dbReference type="InterPro" id="IPR001810">
    <property type="entry name" value="F-box_dom"/>
</dbReference>
<keyword evidence="5" id="KW-1185">Reference proteome</keyword>
<feature type="domain" description="F-box" evidence="2">
    <location>
        <begin position="1"/>
        <end position="47"/>
    </location>
</feature>
<dbReference type="PROSITE" id="PS00018">
    <property type="entry name" value="EF_HAND_1"/>
    <property type="match status" value="1"/>
</dbReference>
<dbReference type="SUPFAM" id="SSF47473">
    <property type="entry name" value="EF-hand"/>
    <property type="match status" value="1"/>
</dbReference>
<evidence type="ECO:0000259" key="2">
    <source>
        <dbReference type="PROSITE" id="PS50181"/>
    </source>
</evidence>
<evidence type="ECO:0008006" key="6">
    <source>
        <dbReference type="Google" id="ProtNLM"/>
    </source>
</evidence>
<keyword evidence="1" id="KW-0106">Calcium</keyword>
<dbReference type="Gene3D" id="1.10.238.10">
    <property type="entry name" value="EF-hand"/>
    <property type="match status" value="1"/>
</dbReference>
<dbReference type="GO" id="GO:0005509">
    <property type="term" value="F:calcium ion binding"/>
    <property type="evidence" value="ECO:0007669"/>
    <property type="project" value="InterPro"/>
</dbReference>
<proteinExistence type="predicted"/>
<feature type="domain" description="EF-hand" evidence="3">
    <location>
        <begin position="273"/>
        <end position="308"/>
    </location>
</feature>
<protein>
    <recommendedName>
        <fullName evidence="6">EF-hand domain-containing protein</fullName>
    </recommendedName>
</protein>
<dbReference type="InterPro" id="IPR011992">
    <property type="entry name" value="EF-hand-dom_pair"/>
</dbReference>
<evidence type="ECO:0000256" key="1">
    <source>
        <dbReference type="ARBA" id="ARBA00022837"/>
    </source>
</evidence>